<organism evidence="6">
    <name type="scientific">Timspurckia oligopyrenoides</name>
    <dbReference type="NCBI Taxonomy" id="708627"/>
    <lineage>
        <taxon>Eukaryota</taxon>
        <taxon>Rhodophyta</taxon>
        <taxon>Bangiophyceae</taxon>
        <taxon>Porphyridiales</taxon>
        <taxon>Porphyridiaceae</taxon>
        <taxon>Timspurckia</taxon>
    </lineage>
</organism>
<evidence type="ECO:0000313" key="6">
    <source>
        <dbReference type="EMBL" id="CAD8824862.1"/>
    </source>
</evidence>
<gene>
    <name evidence="6" type="ORF">TOLI1172_LOCUS9261</name>
</gene>
<dbReference type="SMART" id="SM00382">
    <property type="entry name" value="AAA"/>
    <property type="match status" value="1"/>
</dbReference>
<evidence type="ECO:0000256" key="3">
    <source>
        <dbReference type="ARBA" id="ARBA00022741"/>
    </source>
</evidence>
<dbReference type="Pfam" id="PF00005">
    <property type="entry name" value="ABC_tran"/>
    <property type="match status" value="1"/>
</dbReference>
<evidence type="ECO:0000256" key="4">
    <source>
        <dbReference type="ARBA" id="ARBA00022840"/>
    </source>
</evidence>
<reference evidence="6" key="1">
    <citation type="submission" date="2021-01" db="EMBL/GenBank/DDBJ databases">
        <authorList>
            <person name="Corre E."/>
            <person name="Pelletier E."/>
            <person name="Niang G."/>
            <person name="Scheremetjew M."/>
            <person name="Finn R."/>
            <person name="Kale V."/>
            <person name="Holt S."/>
            <person name="Cochrane G."/>
            <person name="Meng A."/>
            <person name="Brown T."/>
            <person name="Cohen L."/>
        </authorList>
    </citation>
    <scope>NUCLEOTIDE SEQUENCE</scope>
    <source>
        <strain evidence="6">CCMP3278</strain>
    </source>
</reference>
<dbReference type="CDD" id="cd03225">
    <property type="entry name" value="ABC_cobalt_CbiO_domain1"/>
    <property type="match status" value="1"/>
</dbReference>
<dbReference type="PROSITE" id="PS00211">
    <property type="entry name" value="ABC_TRANSPORTER_1"/>
    <property type="match status" value="1"/>
</dbReference>
<dbReference type="InterPro" id="IPR050095">
    <property type="entry name" value="ECF_ABC_transporter_ATP-bd"/>
</dbReference>
<feature type="domain" description="ABC transporter" evidence="5">
    <location>
        <begin position="102"/>
        <end position="329"/>
    </location>
</feature>
<dbReference type="InterPro" id="IPR003439">
    <property type="entry name" value="ABC_transporter-like_ATP-bd"/>
</dbReference>
<dbReference type="GO" id="GO:0016887">
    <property type="term" value="F:ATP hydrolysis activity"/>
    <property type="evidence" value="ECO:0007669"/>
    <property type="project" value="InterPro"/>
</dbReference>
<name>A0A7S1EU60_9RHOD</name>
<evidence type="ECO:0000259" key="5">
    <source>
        <dbReference type="PROSITE" id="PS50893"/>
    </source>
</evidence>
<protein>
    <recommendedName>
        <fullName evidence="1">Probable ATP-dependent transporter ycf16</fullName>
    </recommendedName>
</protein>
<dbReference type="GO" id="GO:0016020">
    <property type="term" value="C:membrane"/>
    <property type="evidence" value="ECO:0007669"/>
    <property type="project" value="InterPro"/>
</dbReference>
<dbReference type="AlphaFoldDB" id="A0A7S1EU60"/>
<accession>A0A7S1EU60</accession>
<dbReference type="InterPro" id="IPR017871">
    <property type="entry name" value="ABC_transporter-like_CS"/>
</dbReference>
<dbReference type="InterPro" id="IPR015856">
    <property type="entry name" value="ABC_transpr_CbiO/EcfA_su"/>
</dbReference>
<keyword evidence="4" id="KW-0067">ATP-binding</keyword>
<dbReference type="SUPFAM" id="SSF52540">
    <property type="entry name" value="P-loop containing nucleoside triphosphate hydrolases"/>
    <property type="match status" value="1"/>
</dbReference>
<dbReference type="PANTHER" id="PTHR43553:SF1">
    <property type="entry name" value="ABC TRANSPORTER I FAMILY MEMBER 11, CHLOROPLASTIC"/>
    <property type="match status" value="1"/>
</dbReference>
<dbReference type="Gene3D" id="3.40.50.300">
    <property type="entry name" value="P-loop containing nucleotide triphosphate hydrolases"/>
    <property type="match status" value="1"/>
</dbReference>
<dbReference type="InterPro" id="IPR027417">
    <property type="entry name" value="P-loop_NTPase"/>
</dbReference>
<proteinExistence type="predicted"/>
<dbReference type="EMBL" id="HBFP01012825">
    <property type="protein sequence ID" value="CAD8824862.1"/>
    <property type="molecule type" value="Transcribed_RNA"/>
</dbReference>
<dbReference type="GO" id="GO:0005524">
    <property type="term" value="F:ATP binding"/>
    <property type="evidence" value="ECO:0007669"/>
    <property type="project" value="UniProtKB-KW"/>
</dbReference>
<keyword evidence="2" id="KW-0813">Transport</keyword>
<evidence type="ECO:0000256" key="2">
    <source>
        <dbReference type="ARBA" id="ARBA00022448"/>
    </source>
</evidence>
<keyword evidence="3" id="KW-0547">Nucleotide-binding</keyword>
<dbReference type="InterPro" id="IPR003593">
    <property type="entry name" value="AAA+_ATPase"/>
</dbReference>
<evidence type="ECO:0000256" key="1">
    <source>
        <dbReference type="ARBA" id="ARBA00014334"/>
    </source>
</evidence>
<dbReference type="PANTHER" id="PTHR43553">
    <property type="entry name" value="HEAVY METAL TRANSPORTER"/>
    <property type="match status" value="1"/>
</dbReference>
<dbReference type="GO" id="GO:0042626">
    <property type="term" value="F:ATPase-coupled transmembrane transporter activity"/>
    <property type="evidence" value="ECO:0007669"/>
    <property type="project" value="TreeGrafter"/>
</dbReference>
<dbReference type="PROSITE" id="PS50893">
    <property type="entry name" value="ABC_TRANSPORTER_2"/>
    <property type="match status" value="1"/>
</dbReference>
<dbReference type="GO" id="GO:0009941">
    <property type="term" value="C:chloroplast envelope"/>
    <property type="evidence" value="ECO:0007669"/>
    <property type="project" value="TreeGrafter"/>
</dbReference>
<sequence>MGGFIGVQSVDLKRINQYVNSFCVRNRQRNVVLFTLSQSSKRRKRSIVHSQVNSTDISGKLGKFFEDIKYWELWSWIPFVNFTPKVISSPSKSPKTGEIAVFELQKIRYQASGDWDSYLFNNLDLAVFPNELILIVGDNGVGKSTLLSLCFGDEKPMTGVIMLDGIPSNSRKLRSKIGRVLQDPSDAFIFDTVIEELIMLRSTTPARAREVLFAVGLENISLKADPRQLSGGQARRLAIACQLVRDSNPKMLLLDEPLVGIDWIARKGMIQLLNTLKKTKSILIVTHEPGELLPYADRVLQLTRRRLIQVDQKTLHNAIEIRRKRGEYAE</sequence>